<dbReference type="PANTHER" id="PTHR21013:SF10">
    <property type="entry name" value="ATP SYNTHASE MITOCHONDRIAL F1 COMPLEX ASSEMBLY FACTOR 2"/>
    <property type="match status" value="1"/>
</dbReference>
<sequence length="368" mass="40594">MEASLYRSSLRAASSFARPRHVQRFVCARCLLHTTSTNSATPVAHPTVPGPPPSAPEVSPTHPESRLARKRQQAALLKQGENIKPNPAKPALSLQKRFWKNVSVKEAQDGGLQIMLDTRPVRTATKDILTLPKHKRALAAAIALEWDQLVSAQQALKQHYIPLTSLTSRAIDIGIADKAGNTQIRDNIVKMAMRYLSTDTLLCWAPEHNRHDSATMEQRSTKNLRARQKAIAEPIIGFLTTHIFPGVEIVPVLSEDSIMPIPQPEMTTQVITGWVAGLTAFDLAALERAILATKSLTIAARLVVEWSADWKTVQNAPGEAKFGIEHAEEASSLEVLHQTEQWGEVEDTHDVEKEDLRRQLGSAILLVS</sequence>
<accession>A0A9Q9AHS1</accession>
<keyword evidence="8" id="KW-1185">Reference proteome</keyword>
<evidence type="ECO:0000256" key="4">
    <source>
        <dbReference type="ARBA" id="ARBA00023128"/>
    </source>
</evidence>
<dbReference type="SUPFAM" id="SSF160909">
    <property type="entry name" value="ATP12-like"/>
    <property type="match status" value="1"/>
</dbReference>
<dbReference type="GO" id="GO:0033615">
    <property type="term" value="P:mitochondrial proton-transporting ATP synthase complex assembly"/>
    <property type="evidence" value="ECO:0007669"/>
    <property type="project" value="TreeGrafter"/>
</dbReference>
<keyword evidence="3" id="KW-0809">Transit peptide</keyword>
<evidence type="ECO:0000313" key="8">
    <source>
        <dbReference type="Proteomes" id="UP001056384"/>
    </source>
</evidence>
<name>A0A9Q9AHS1_9PEZI</name>
<organism evidence="7 8">
    <name type="scientific">Septoria linicola</name>
    <dbReference type="NCBI Taxonomy" id="215465"/>
    <lineage>
        <taxon>Eukaryota</taxon>
        <taxon>Fungi</taxon>
        <taxon>Dikarya</taxon>
        <taxon>Ascomycota</taxon>
        <taxon>Pezizomycotina</taxon>
        <taxon>Dothideomycetes</taxon>
        <taxon>Dothideomycetidae</taxon>
        <taxon>Mycosphaerellales</taxon>
        <taxon>Mycosphaerellaceae</taxon>
        <taxon>Septoria</taxon>
    </lineage>
</organism>
<dbReference type="GO" id="GO:0005739">
    <property type="term" value="C:mitochondrion"/>
    <property type="evidence" value="ECO:0007669"/>
    <property type="project" value="UniProtKB-SubCell"/>
</dbReference>
<dbReference type="Gene3D" id="1.10.3580.10">
    <property type="entry name" value="ATP12 ATPase"/>
    <property type="match status" value="1"/>
</dbReference>
<reference evidence="7" key="1">
    <citation type="submission" date="2022-06" db="EMBL/GenBank/DDBJ databases">
        <title>Complete genome sequences of two strains of the flax pathogen Septoria linicola.</title>
        <authorList>
            <person name="Lapalu N."/>
            <person name="Simon A."/>
            <person name="Demenou B."/>
            <person name="Paumier D."/>
            <person name="Guillot M.-P."/>
            <person name="Gout L."/>
            <person name="Valade R."/>
        </authorList>
    </citation>
    <scope>NUCLEOTIDE SEQUENCE</scope>
    <source>
        <strain evidence="7">SE15195</strain>
    </source>
</reference>
<protein>
    <submittedName>
        <fullName evidence="7">ATP12, ATP synthase F1-assembly protein</fullName>
    </submittedName>
</protein>
<gene>
    <name evidence="7" type="ORF">Slin15195_G027810</name>
</gene>
<evidence type="ECO:0000256" key="2">
    <source>
        <dbReference type="ARBA" id="ARBA00008231"/>
    </source>
</evidence>
<keyword evidence="5" id="KW-0143">Chaperone</keyword>
<evidence type="ECO:0000256" key="5">
    <source>
        <dbReference type="ARBA" id="ARBA00023186"/>
    </source>
</evidence>
<dbReference type="InterPro" id="IPR023335">
    <property type="entry name" value="ATP12_ortho_dom_sf"/>
</dbReference>
<feature type="region of interest" description="Disordered" evidence="6">
    <location>
        <begin position="38"/>
        <end position="68"/>
    </location>
</feature>
<proteinExistence type="inferred from homology"/>
<dbReference type="EMBL" id="CP099419">
    <property type="protein sequence ID" value="USW49462.1"/>
    <property type="molecule type" value="Genomic_DNA"/>
</dbReference>
<dbReference type="InterPro" id="IPR042272">
    <property type="entry name" value="ATP12_ATP_synth-F1-assembly_N"/>
</dbReference>
<evidence type="ECO:0000256" key="6">
    <source>
        <dbReference type="SAM" id="MobiDB-lite"/>
    </source>
</evidence>
<dbReference type="Pfam" id="PF07542">
    <property type="entry name" value="ATP12"/>
    <property type="match status" value="1"/>
</dbReference>
<comment type="subcellular location">
    <subcellularLocation>
        <location evidence="1">Mitochondrion</location>
    </subcellularLocation>
</comment>
<dbReference type="InterPro" id="IPR011419">
    <property type="entry name" value="ATP12_ATP_synth-F1-assembly"/>
</dbReference>
<evidence type="ECO:0000313" key="7">
    <source>
        <dbReference type="EMBL" id="USW49462.1"/>
    </source>
</evidence>
<dbReference type="AlphaFoldDB" id="A0A9Q9AHS1"/>
<comment type="similarity">
    <text evidence="2">Belongs to the ATP12 family.</text>
</comment>
<dbReference type="Proteomes" id="UP001056384">
    <property type="component" value="Chromosome 2"/>
</dbReference>
<evidence type="ECO:0000256" key="3">
    <source>
        <dbReference type="ARBA" id="ARBA00022946"/>
    </source>
</evidence>
<dbReference type="PANTHER" id="PTHR21013">
    <property type="entry name" value="ATP SYNTHASE MITOCHONDRIAL F1 COMPLEX ASSEMBLY FACTOR 2/ATP12 PROTEIN, MITOCHONDRIAL PRECURSOR"/>
    <property type="match status" value="1"/>
</dbReference>
<evidence type="ECO:0000256" key="1">
    <source>
        <dbReference type="ARBA" id="ARBA00004173"/>
    </source>
</evidence>
<dbReference type="Gene3D" id="3.30.2180.10">
    <property type="entry name" value="ATP12-like"/>
    <property type="match status" value="1"/>
</dbReference>
<keyword evidence="4" id="KW-0496">Mitochondrion</keyword>